<dbReference type="PIRSF" id="PIRSF000439">
    <property type="entry name" value="Oat_ACAT_DAG_ARE"/>
    <property type="match status" value="1"/>
</dbReference>
<keyword evidence="8 10" id="KW-0472">Membrane</keyword>
<dbReference type="OrthoDB" id="10039049at2759"/>
<protein>
    <recommendedName>
        <fullName evidence="10">O-acyltransferase</fullName>
    </recommendedName>
</protein>
<dbReference type="EMBL" id="FO082872">
    <property type="protein sequence ID" value="SJK85830.1"/>
    <property type="molecule type" value="Genomic_DNA"/>
</dbReference>
<keyword evidence="9 10" id="KW-0012">Acyltransferase</keyword>
<evidence type="ECO:0000256" key="4">
    <source>
        <dbReference type="ARBA" id="ARBA00022679"/>
    </source>
</evidence>
<dbReference type="GO" id="GO:0005789">
    <property type="term" value="C:endoplasmic reticulum membrane"/>
    <property type="evidence" value="ECO:0007669"/>
    <property type="project" value="UniProtKB-SubCell"/>
</dbReference>
<evidence type="ECO:0000256" key="1">
    <source>
        <dbReference type="ARBA" id="ARBA00004477"/>
    </source>
</evidence>
<evidence type="ECO:0000313" key="13">
    <source>
        <dbReference type="EMBL" id="SJK85830.1"/>
    </source>
</evidence>
<keyword evidence="6 10" id="KW-0256">Endoplasmic reticulum</keyword>
<dbReference type="PANTHER" id="PTHR10408">
    <property type="entry name" value="STEROL O-ACYLTRANSFERASE"/>
    <property type="match status" value="1"/>
</dbReference>
<dbReference type="InterPro" id="IPR004299">
    <property type="entry name" value="MBOAT_fam"/>
</dbReference>
<dbReference type="VEuPathDB" id="PiroplasmaDB:BMR1_02g00690"/>
<comment type="pathway">
    <text evidence="2">Lipid metabolism.</text>
</comment>
<keyword evidence="7 12" id="KW-1133">Transmembrane helix</keyword>
<dbReference type="Proteomes" id="UP000002899">
    <property type="component" value="Chromosome II"/>
</dbReference>
<feature type="transmembrane region" description="Helical" evidence="12">
    <location>
        <begin position="185"/>
        <end position="205"/>
    </location>
</feature>
<feature type="transmembrane region" description="Helical" evidence="12">
    <location>
        <begin position="312"/>
        <end position="333"/>
    </location>
</feature>
<evidence type="ECO:0000256" key="6">
    <source>
        <dbReference type="ARBA" id="ARBA00022824"/>
    </source>
</evidence>
<keyword evidence="5 12" id="KW-0812">Transmembrane</keyword>
<organism evidence="13 14">
    <name type="scientific">Babesia microti (strain RI)</name>
    <dbReference type="NCBI Taxonomy" id="1133968"/>
    <lineage>
        <taxon>Eukaryota</taxon>
        <taxon>Sar</taxon>
        <taxon>Alveolata</taxon>
        <taxon>Apicomplexa</taxon>
        <taxon>Aconoidasida</taxon>
        <taxon>Piroplasmida</taxon>
        <taxon>Babesiidae</taxon>
        <taxon>Babesia</taxon>
    </lineage>
</organism>
<comment type="subcellular location">
    <subcellularLocation>
        <location evidence="1 10">Endoplasmic reticulum membrane</location>
        <topology evidence="1 10">Multi-pass membrane protein</topology>
    </subcellularLocation>
</comment>
<evidence type="ECO:0000256" key="9">
    <source>
        <dbReference type="ARBA" id="ARBA00023315"/>
    </source>
</evidence>
<evidence type="ECO:0000256" key="7">
    <source>
        <dbReference type="ARBA" id="ARBA00022989"/>
    </source>
</evidence>
<evidence type="ECO:0000256" key="5">
    <source>
        <dbReference type="ARBA" id="ARBA00022692"/>
    </source>
</evidence>
<evidence type="ECO:0000256" key="10">
    <source>
        <dbReference type="PIRNR" id="PIRNR000439"/>
    </source>
</evidence>
<comment type="similarity">
    <text evidence="3 10">Belongs to the membrane-bound acyltransferase family. Sterol o-acyltransferase subfamily.</text>
</comment>
<feature type="transmembrane region" description="Helical" evidence="12">
    <location>
        <begin position="114"/>
        <end position="135"/>
    </location>
</feature>
<gene>
    <name evidence="13" type="ORF">BMR1_02g00690</name>
</gene>
<reference evidence="13 14" key="1">
    <citation type="journal article" date="2012" name="Nucleic Acids Res.">
        <title>Sequencing of the smallest Apicomplexan genome from the human pathogen Babesia microti.</title>
        <authorList>
            <person name="Cornillot E."/>
            <person name="Hadj-Kaddour K."/>
            <person name="Dassouli A."/>
            <person name="Noel B."/>
            <person name="Ranwez V."/>
            <person name="Vacherie B."/>
            <person name="Augagneur Y."/>
            <person name="Bres V."/>
            <person name="Duclos A."/>
            <person name="Randazzo S."/>
            <person name="Carcy B."/>
            <person name="Debierre-Grockiego F."/>
            <person name="Delbecq S."/>
            <person name="Moubri-Menage K."/>
            <person name="Shams-Eldin H."/>
            <person name="Usmani-Brown S."/>
            <person name="Bringaud F."/>
            <person name="Wincker P."/>
            <person name="Vivares C.P."/>
            <person name="Schwarz R.T."/>
            <person name="Schetters T.P."/>
            <person name="Krause P.J."/>
            <person name="Gorenflot A."/>
            <person name="Berry V."/>
            <person name="Barbe V."/>
            <person name="Ben Mamoun C."/>
        </authorList>
    </citation>
    <scope>NUCLEOTIDE SEQUENCE [LARGE SCALE GENOMIC DNA]</scope>
    <source>
        <strain evidence="13 14">RI</strain>
    </source>
</reference>
<evidence type="ECO:0000256" key="3">
    <source>
        <dbReference type="ARBA" id="ARBA00009010"/>
    </source>
</evidence>
<dbReference type="GeneID" id="24423927"/>
<reference evidence="13 14" key="2">
    <citation type="journal article" date="2013" name="PLoS ONE">
        <title>Whole genome mapping and re-organization of the nuclear and mitochondrial genomes of Babesia microti isolates.</title>
        <authorList>
            <person name="Cornillot E."/>
            <person name="Dassouli A."/>
            <person name="Garg A."/>
            <person name="Pachikara N."/>
            <person name="Randazzo S."/>
            <person name="Depoix D."/>
            <person name="Carcy B."/>
            <person name="Delbecq S."/>
            <person name="Frutos R."/>
            <person name="Silva J.C."/>
            <person name="Sutton R."/>
            <person name="Krause P.J."/>
            <person name="Mamoun C.B."/>
        </authorList>
    </citation>
    <scope>NUCLEOTIDE SEQUENCE [LARGE SCALE GENOMIC DNA]</scope>
    <source>
        <strain evidence="13 14">RI</strain>
    </source>
</reference>
<feature type="transmembrane region" description="Helical" evidence="12">
    <location>
        <begin position="272"/>
        <end position="292"/>
    </location>
</feature>
<name>A0A1R4AA18_BABMR</name>
<feature type="transmembrane region" description="Helical" evidence="12">
    <location>
        <begin position="217"/>
        <end position="234"/>
    </location>
</feature>
<dbReference type="AlphaFoldDB" id="A0A1R4AA18"/>
<dbReference type="GO" id="GO:0004144">
    <property type="term" value="F:diacylglycerol O-acyltransferase activity"/>
    <property type="evidence" value="ECO:0007669"/>
    <property type="project" value="TreeGrafter"/>
</dbReference>
<evidence type="ECO:0000313" key="14">
    <source>
        <dbReference type="Proteomes" id="UP000002899"/>
    </source>
</evidence>
<evidence type="ECO:0000256" key="12">
    <source>
        <dbReference type="SAM" id="Phobius"/>
    </source>
</evidence>
<evidence type="ECO:0000256" key="11">
    <source>
        <dbReference type="PIRSR" id="PIRSR000439-1"/>
    </source>
</evidence>
<feature type="transmembrane region" description="Helical" evidence="12">
    <location>
        <begin position="448"/>
        <end position="466"/>
    </location>
</feature>
<feature type="transmembrane region" description="Helical" evidence="12">
    <location>
        <begin position="354"/>
        <end position="377"/>
    </location>
</feature>
<proteinExistence type="inferred from homology"/>
<dbReference type="PANTHER" id="PTHR10408:SF7">
    <property type="entry name" value="DIACYLGLYCEROL O-ACYLTRANSFERASE 1"/>
    <property type="match status" value="1"/>
</dbReference>
<feature type="active site" evidence="11">
    <location>
        <position position="446"/>
    </location>
</feature>
<feature type="transmembrane region" description="Helical" evidence="12">
    <location>
        <begin position="487"/>
        <end position="511"/>
    </location>
</feature>
<evidence type="ECO:0000256" key="8">
    <source>
        <dbReference type="ARBA" id="ARBA00023136"/>
    </source>
</evidence>
<keyword evidence="4 10" id="KW-0808">Transferase</keyword>
<dbReference type="Pfam" id="PF03062">
    <property type="entry name" value="MBOAT"/>
    <property type="match status" value="1"/>
</dbReference>
<dbReference type="RefSeq" id="XP_021338047.1">
    <property type="nucleotide sequence ID" value="XM_021483084.1"/>
</dbReference>
<sequence>MMRRRTIRETSHFHVRTLNMLKNRILGEKNVFRISRNEETFENELYKTESIYSQSTSTMRSYSLPSQRHQEDHYHPIESQDYIYKSRPLHNRLHTEYRKSLLSTGTKHLNLKGFANLAFILLVVMNFRMVIVNLLKYGLIITVPATSKVIKEHVPLFKCALKMNISIVHAWMIERYLAPLSDNPLTLPIMLLQALNMIILLVYPFLTVLQYPSDPTISAFVLFTSVVWTLKTYSLHHVCYDCRRALAYGDDMNEVCVNIGESKAASMYPKCLTLYSVYEFMAMPTICFQFFYPRTLSINWFRLFRHAVELVFLLVVLKIIADQYIILTVKNTFTMEEFKSANFIHVAAHIIDRMIILSLPIFYCWLIMFVTFFHHWFNILAEITRFGDRKFYDDWWNASSFSEYWIKWNLPVHQFVKRHIGMPLTRRGFSSLGIQFFVFTLSAALHEYLISVPLGLGWTGYVFWFMMGQIPLLKLTKIERFKNNKTLGNVLFWCLFSVTGHPLGILLYWYLWGVKQGKVS</sequence>
<dbReference type="KEGG" id="bmic:BMR1_02g00690"/>
<keyword evidence="14" id="KW-1185">Reference proteome</keyword>
<evidence type="ECO:0000256" key="2">
    <source>
        <dbReference type="ARBA" id="ARBA00005189"/>
    </source>
</evidence>
<dbReference type="InterPro" id="IPR014371">
    <property type="entry name" value="Oat_ACAT_DAG_ARE"/>
</dbReference>
<accession>A0A1R4AA18</accession>
<dbReference type="GO" id="GO:0019432">
    <property type="term" value="P:triglyceride biosynthetic process"/>
    <property type="evidence" value="ECO:0007669"/>
    <property type="project" value="TreeGrafter"/>
</dbReference>
<reference evidence="13 14" key="3">
    <citation type="journal article" date="2016" name="Sci. Rep.">
        <title>Genome-wide diversity and gene expression profiling of Babesia microti isolates identify polymorphic genes that mediate host-pathogen interactions.</title>
        <authorList>
            <person name="Silva J.C."/>
            <person name="Cornillot E."/>
            <person name="McCracken C."/>
            <person name="Usmani-Brown S."/>
            <person name="Dwivedi A."/>
            <person name="Ifeonu O.O."/>
            <person name="Crabtree J."/>
            <person name="Gotia H.T."/>
            <person name="Virji A.Z."/>
            <person name="Reynes C."/>
            <person name="Colinge J."/>
            <person name="Kumar V."/>
            <person name="Lawres L."/>
            <person name="Pazzi J.E."/>
            <person name="Pablo J.V."/>
            <person name="Hung C."/>
            <person name="Brancato J."/>
            <person name="Kumari P."/>
            <person name="Orvis J."/>
            <person name="Tretina K."/>
            <person name="Chibucos M."/>
            <person name="Ott S."/>
            <person name="Sadzewicz L."/>
            <person name="Sengamalay N."/>
            <person name="Shetty A.C."/>
            <person name="Su Q."/>
            <person name="Tallon L."/>
            <person name="Fraser C.M."/>
            <person name="Frutos R."/>
            <person name="Molina D.M."/>
            <person name="Krause P.J."/>
            <person name="Ben Mamoun C."/>
        </authorList>
    </citation>
    <scope>NUCLEOTIDE SEQUENCE [LARGE SCALE GENOMIC DNA]</scope>
    <source>
        <strain evidence="13 14">RI</strain>
    </source>
</reference>